<evidence type="ECO:0000256" key="5">
    <source>
        <dbReference type="ARBA" id="ARBA00023236"/>
    </source>
</evidence>
<dbReference type="PANTHER" id="PTHR11076:SF34">
    <property type="entry name" value="PROTEIN UMUC"/>
    <property type="match status" value="1"/>
</dbReference>
<organism evidence="7 8">
    <name type="scientific">Halomonas elongata</name>
    <dbReference type="NCBI Taxonomy" id="2746"/>
    <lineage>
        <taxon>Bacteria</taxon>
        <taxon>Pseudomonadati</taxon>
        <taxon>Pseudomonadota</taxon>
        <taxon>Gammaproteobacteria</taxon>
        <taxon>Oceanospirillales</taxon>
        <taxon>Halomonadaceae</taxon>
        <taxon>Halomonas</taxon>
    </lineage>
</organism>
<name>A0A1B8P4J5_HALEL</name>
<sequence length="423" mass="47997">MIGLVDCNNFYVSCERVFKPSLEGRPVGVLSNNDGCVIARSSELKAMGVEMGTPAFRLQSCLQRGEIHLQSSNYELYGDMSARVRIVLEEGVDEVEPYSIDEMFVRLEGFDDAALSRLARSLYDNVRRDTGLPVCVGVAPTHTLAKLANHVAKSSTAYRGVCVLSADGDETRRVLQHTPLGNIWGLGRRMAERLALRGLRTAWDLRVADAKALRRHHSVVLERTILELRGISCITMQDDDIRQRIMVSRSFGRATGEWRDLREAISQHAQHAAEKLRHQRSLARAVYVFLRTNRHRRDLPQHTPELIIELPRPTNDSRPIIAAARQALTRLHRPGYRYMKAGVMLLDLLDIEHHQLSLLDASDDTERQRGERLMATLDTLNRRMGRHTIGFGLPDPEAPWRLRCGNLSSRYTTRWDELLKAKA</sequence>
<dbReference type="InterPro" id="IPR025188">
    <property type="entry name" value="DUF4113"/>
</dbReference>
<dbReference type="EC" id="2.7.7.7" evidence="7"/>
<dbReference type="Pfam" id="PF11799">
    <property type="entry name" value="IMS_C"/>
    <property type="match status" value="1"/>
</dbReference>
<comment type="similarity">
    <text evidence="1">Belongs to the DNA polymerase type-Y family.</text>
</comment>
<keyword evidence="2" id="KW-0227">DNA damage</keyword>
<dbReference type="PANTHER" id="PTHR11076">
    <property type="entry name" value="DNA REPAIR POLYMERASE UMUC / TRANSFERASE FAMILY MEMBER"/>
    <property type="match status" value="1"/>
</dbReference>
<dbReference type="PATRIC" id="fig|2746.7.peg.1548"/>
<keyword evidence="7" id="KW-0548">Nucleotidyltransferase</keyword>
<evidence type="ECO:0000259" key="6">
    <source>
        <dbReference type="PROSITE" id="PS50173"/>
    </source>
</evidence>
<evidence type="ECO:0000256" key="1">
    <source>
        <dbReference type="ARBA" id="ARBA00010945"/>
    </source>
</evidence>
<dbReference type="GO" id="GO:0003887">
    <property type="term" value="F:DNA-directed DNA polymerase activity"/>
    <property type="evidence" value="ECO:0007669"/>
    <property type="project" value="UniProtKB-EC"/>
</dbReference>
<accession>A0A1B8P4J5</accession>
<dbReference type="Gene3D" id="3.30.1490.100">
    <property type="entry name" value="DNA polymerase, Y-family, little finger domain"/>
    <property type="match status" value="1"/>
</dbReference>
<dbReference type="Pfam" id="PF13438">
    <property type="entry name" value="DUF4113"/>
    <property type="match status" value="1"/>
</dbReference>
<reference evidence="7 8" key="1">
    <citation type="submission" date="2016-06" db="EMBL/GenBank/DDBJ databases">
        <title>Genome sequence of halotolerant plant growth promoting strain of Halomonas elongata HEK1 isolated from salterns of Rann of Kutch, Gujarat, India.</title>
        <authorList>
            <person name="Gaba S."/>
            <person name="Singh R.N."/>
            <person name="Abrol S."/>
            <person name="Kaushik R."/>
            <person name="Saxena A.K."/>
        </authorList>
    </citation>
    <scope>NUCLEOTIDE SEQUENCE [LARGE SCALE GENOMIC DNA]</scope>
    <source>
        <strain evidence="7 8">HEK1</strain>
    </source>
</reference>
<dbReference type="EMBL" id="MAJD01000001">
    <property type="protein sequence ID" value="OBX37150.1"/>
    <property type="molecule type" value="Genomic_DNA"/>
</dbReference>
<dbReference type="AlphaFoldDB" id="A0A1B8P4J5"/>
<keyword evidence="3" id="KW-0741">SOS mutagenesis</keyword>
<dbReference type="GO" id="GO:0006281">
    <property type="term" value="P:DNA repair"/>
    <property type="evidence" value="ECO:0007669"/>
    <property type="project" value="UniProtKB-KW"/>
</dbReference>
<dbReference type="InterPro" id="IPR050116">
    <property type="entry name" value="DNA_polymerase-Y"/>
</dbReference>
<keyword evidence="4" id="KW-0234">DNA repair</keyword>
<dbReference type="Proteomes" id="UP000092504">
    <property type="component" value="Unassembled WGS sequence"/>
</dbReference>
<keyword evidence="7" id="KW-0808">Transferase</keyword>
<evidence type="ECO:0000256" key="2">
    <source>
        <dbReference type="ARBA" id="ARBA00022763"/>
    </source>
</evidence>
<evidence type="ECO:0000256" key="4">
    <source>
        <dbReference type="ARBA" id="ARBA00023204"/>
    </source>
</evidence>
<comment type="caution">
    <text evidence="7">The sequence shown here is derived from an EMBL/GenBank/DDBJ whole genome shotgun (WGS) entry which is preliminary data.</text>
</comment>
<gene>
    <name evidence="7" type="primary">dinB_2</name>
    <name evidence="7" type="ORF">A8U91_01499</name>
</gene>
<dbReference type="InterPro" id="IPR043502">
    <property type="entry name" value="DNA/RNA_pol_sf"/>
</dbReference>
<dbReference type="InterPro" id="IPR017961">
    <property type="entry name" value="DNA_pol_Y-fam_little_finger"/>
</dbReference>
<dbReference type="CDD" id="cd01700">
    <property type="entry name" value="PolY_Pol_V_umuC"/>
    <property type="match status" value="1"/>
</dbReference>
<evidence type="ECO:0000313" key="7">
    <source>
        <dbReference type="EMBL" id="OBX37150.1"/>
    </source>
</evidence>
<dbReference type="GO" id="GO:0009432">
    <property type="term" value="P:SOS response"/>
    <property type="evidence" value="ECO:0007669"/>
    <property type="project" value="UniProtKB-KW"/>
</dbReference>
<dbReference type="Pfam" id="PF00817">
    <property type="entry name" value="IMS"/>
    <property type="match status" value="1"/>
</dbReference>
<proteinExistence type="inferred from homology"/>
<dbReference type="Gene3D" id="3.30.70.270">
    <property type="match status" value="1"/>
</dbReference>
<feature type="domain" description="UmuC" evidence="6">
    <location>
        <begin position="2"/>
        <end position="187"/>
    </location>
</feature>
<dbReference type="InterPro" id="IPR043128">
    <property type="entry name" value="Rev_trsase/Diguanyl_cyclase"/>
</dbReference>
<dbReference type="Gene3D" id="3.40.1170.60">
    <property type="match status" value="1"/>
</dbReference>
<dbReference type="GO" id="GO:0003684">
    <property type="term" value="F:damaged DNA binding"/>
    <property type="evidence" value="ECO:0007669"/>
    <property type="project" value="InterPro"/>
</dbReference>
<dbReference type="InterPro" id="IPR036775">
    <property type="entry name" value="DNA_pol_Y-fam_lit_finger_sf"/>
</dbReference>
<dbReference type="Gene3D" id="1.10.150.20">
    <property type="entry name" value="5' to 3' exonuclease, C-terminal subdomain"/>
    <property type="match status" value="1"/>
</dbReference>
<evidence type="ECO:0000256" key="3">
    <source>
        <dbReference type="ARBA" id="ARBA00023199"/>
    </source>
</evidence>
<keyword evidence="5" id="KW-0742">SOS response</keyword>
<protein>
    <submittedName>
        <fullName evidence="7">DNA polymerase IV</fullName>
        <ecNumber evidence="7">2.7.7.7</ecNumber>
    </submittedName>
</protein>
<dbReference type="InterPro" id="IPR001126">
    <property type="entry name" value="UmuC"/>
</dbReference>
<dbReference type="PROSITE" id="PS50173">
    <property type="entry name" value="UMUC"/>
    <property type="match status" value="1"/>
</dbReference>
<evidence type="ECO:0000313" key="8">
    <source>
        <dbReference type="Proteomes" id="UP000092504"/>
    </source>
</evidence>
<dbReference type="GO" id="GO:0042276">
    <property type="term" value="P:error-prone translesion synthesis"/>
    <property type="evidence" value="ECO:0007669"/>
    <property type="project" value="TreeGrafter"/>
</dbReference>
<dbReference type="SUPFAM" id="SSF56672">
    <property type="entry name" value="DNA/RNA polymerases"/>
    <property type="match status" value="1"/>
</dbReference>
<dbReference type="GO" id="GO:0005829">
    <property type="term" value="C:cytosol"/>
    <property type="evidence" value="ECO:0007669"/>
    <property type="project" value="TreeGrafter"/>
</dbReference>